<keyword evidence="3" id="KW-1185">Reference proteome</keyword>
<sequence length="173" mass="19592">MKIEIKPSSNLSAALKSEVVHLCTEAYEEQYEAILDELGPATHLLGFMEDRLVAHALYINRNLQANDRSFRTAFVEAVAVLPVLQGQGLGSKIMRAIPELVSSFELAALSPSEESFYSRLGWELWRGPLFYRDLDGEQIETPDEQVMIYRLPQTGALDLSCRLSCEWRKGDIW</sequence>
<proteinExistence type="predicted"/>
<dbReference type="EMBL" id="JBHUHX010000016">
    <property type="protein sequence ID" value="MFD2111951.1"/>
    <property type="molecule type" value="Genomic_DNA"/>
</dbReference>
<feature type="domain" description="N-acetyltransferase" evidence="1">
    <location>
        <begin position="3"/>
        <end position="152"/>
    </location>
</feature>
<dbReference type="SUPFAM" id="SSF55729">
    <property type="entry name" value="Acyl-CoA N-acyltransferases (Nat)"/>
    <property type="match status" value="1"/>
</dbReference>
<dbReference type="PROSITE" id="PS51186">
    <property type="entry name" value="GNAT"/>
    <property type="match status" value="1"/>
</dbReference>
<evidence type="ECO:0000313" key="2">
    <source>
        <dbReference type="EMBL" id="MFD2111951.1"/>
    </source>
</evidence>
<organism evidence="2 3">
    <name type="scientific">Thiorhodococcus fuscus</name>
    <dbReference type="NCBI Taxonomy" id="527200"/>
    <lineage>
        <taxon>Bacteria</taxon>
        <taxon>Pseudomonadati</taxon>
        <taxon>Pseudomonadota</taxon>
        <taxon>Gammaproteobacteria</taxon>
        <taxon>Chromatiales</taxon>
        <taxon>Chromatiaceae</taxon>
        <taxon>Thiorhodococcus</taxon>
    </lineage>
</organism>
<dbReference type="RefSeq" id="WP_386025808.1">
    <property type="nucleotide sequence ID" value="NZ_JBHUHX010000016.1"/>
</dbReference>
<accession>A0ABW4Y6Z6</accession>
<protein>
    <submittedName>
        <fullName evidence="2">GNAT family N-acetyltransferase</fullName>
        <ecNumber evidence="2">2.3.1.-</ecNumber>
    </submittedName>
</protein>
<keyword evidence="2" id="KW-0012">Acyltransferase</keyword>
<comment type="caution">
    <text evidence="2">The sequence shown here is derived from an EMBL/GenBank/DDBJ whole genome shotgun (WGS) entry which is preliminary data.</text>
</comment>
<dbReference type="InterPro" id="IPR016181">
    <property type="entry name" value="Acyl_CoA_acyltransferase"/>
</dbReference>
<gene>
    <name evidence="2" type="ORF">ACFSJC_08880</name>
</gene>
<keyword evidence="2" id="KW-0808">Transferase</keyword>
<dbReference type="InterPro" id="IPR000182">
    <property type="entry name" value="GNAT_dom"/>
</dbReference>
<dbReference type="Pfam" id="PF13527">
    <property type="entry name" value="Acetyltransf_9"/>
    <property type="match status" value="1"/>
</dbReference>
<evidence type="ECO:0000313" key="3">
    <source>
        <dbReference type="Proteomes" id="UP001597337"/>
    </source>
</evidence>
<dbReference type="EC" id="2.3.1.-" evidence="2"/>
<name>A0ABW4Y6Z6_9GAMM</name>
<dbReference type="GO" id="GO:0016746">
    <property type="term" value="F:acyltransferase activity"/>
    <property type="evidence" value="ECO:0007669"/>
    <property type="project" value="UniProtKB-KW"/>
</dbReference>
<evidence type="ECO:0000259" key="1">
    <source>
        <dbReference type="PROSITE" id="PS51186"/>
    </source>
</evidence>
<dbReference type="Proteomes" id="UP001597337">
    <property type="component" value="Unassembled WGS sequence"/>
</dbReference>
<dbReference type="Gene3D" id="3.40.630.30">
    <property type="match status" value="1"/>
</dbReference>
<dbReference type="CDD" id="cd04301">
    <property type="entry name" value="NAT_SF"/>
    <property type="match status" value="1"/>
</dbReference>
<reference evidence="3" key="1">
    <citation type="journal article" date="2019" name="Int. J. Syst. Evol. Microbiol.">
        <title>The Global Catalogue of Microorganisms (GCM) 10K type strain sequencing project: providing services to taxonomists for standard genome sequencing and annotation.</title>
        <authorList>
            <consortium name="The Broad Institute Genomics Platform"/>
            <consortium name="The Broad Institute Genome Sequencing Center for Infectious Disease"/>
            <person name="Wu L."/>
            <person name="Ma J."/>
        </authorList>
    </citation>
    <scope>NUCLEOTIDE SEQUENCE [LARGE SCALE GENOMIC DNA]</scope>
    <source>
        <strain evidence="3">KACC 12597</strain>
    </source>
</reference>